<keyword evidence="2" id="KW-1185">Reference proteome</keyword>
<dbReference type="Pfam" id="PF09388">
    <property type="entry name" value="SpoOE-like"/>
    <property type="match status" value="1"/>
</dbReference>
<sequence>MSCSKEDLNKKIEGLRATLNEVSATLLESDVSENHKVISISEEMDILINKFILEKYNSNSKK</sequence>
<dbReference type="EMBL" id="JBJHZY010000001">
    <property type="protein sequence ID" value="MFL0267661.1"/>
    <property type="molecule type" value="Genomic_DNA"/>
</dbReference>
<dbReference type="InterPro" id="IPR037208">
    <property type="entry name" value="Spo0E-like_sf"/>
</dbReference>
<proteinExistence type="predicted"/>
<dbReference type="Proteomes" id="UP001623661">
    <property type="component" value="Unassembled WGS sequence"/>
</dbReference>
<dbReference type="SUPFAM" id="SSF140500">
    <property type="entry name" value="BAS1536-like"/>
    <property type="match status" value="1"/>
</dbReference>
<dbReference type="Gene3D" id="4.10.280.10">
    <property type="entry name" value="Helix-loop-helix DNA-binding domain"/>
    <property type="match status" value="1"/>
</dbReference>
<evidence type="ECO:0000313" key="2">
    <source>
        <dbReference type="Proteomes" id="UP001623661"/>
    </source>
</evidence>
<dbReference type="RefSeq" id="WP_406764256.1">
    <property type="nucleotide sequence ID" value="NZ_JBJHZY010000001.1"/>
</dbReference>
<dbReference type="InterPro" id="IPR018540">
    <property type="entry name" value="Spo0E-like"/>
</dbReference>
<comment type="caution">
    <text evidence="1">The sequence shown here is derived from an EMBL/GenBank/DDBJ whole genome shotgun (WGS) entry which is preliminary data.</text>
</comment>
<accession>A0ABW8TR36</accession>
<gene>
    <name evidence="1" type="ORF">ACJDUH_06050</name>
</gene>
<evidence type="ECO:0000313" key="1">
    <source>
        <dbReference type="EMBL" id="MFL0267661.1"/>
    </source>
</evidence>
<organism evidence="1 2">
    <name type="scientific">Candidatus Clostridium radicumherbarum</name>
    <dbReference type="NCBI Taxonomy" id="3381662"/>
    <lineage>
        <taxon>Bacteria</taxon>
        <taxon>Bacillati</taxon>
        <taxon>Bacillota</taxon>
        <taxon>Clostridia</taxon>
        <taxon>Eubacteriales</taxon>
        <taxon>Clostridiaceae</taxon>
        <taxon>Clostridium</taxon>
    </lineage>
</organism>
<name>A0ABW8TR36_9CLOT</name>
<dbReference type="InterPro" id="IPR036638">
    <property type="entry name" value="HLH_DNA-bd_sf"/>
</dbReference>
<protein>
    <submittedName>
        <fullName evidence="1">Spo0E family sporulation regulatory protein-aspartic acid phosphatase</fullName>
    </submittedName>
</protein>
<reference evidence="1 2" key="1">
    <citation type="submission" date="2024-11" db="EMBL/GenBank/DDBJ databases">
        <authorList>
            <person name="Heng Y.C."/>
            <person name="Lim A.C.H."/>
            <person name="Lee J.K.Y."/>
            <person name="Kittelmann S."/>
        </authorList>
    </citation>
    <scope>NUCLEOTIDE SEQUENCE [LARGE SCALE GENOMIC DNA]</scope>
    <source>
        <strain evidence="1 2">WILCCON 0202</strain>
    </source>
</reference>